<dbReference type="InterPro" id="IPR021729">
    <property type="entry name" value="DUF3298"/>
</dbReference>
<sequence>MNKKRFLLGYVRDNLPRGSRVLDIDIEDLDFDGVDEISVRYEYGGDNYILLLKGDNVAPQRLFSAPIKTLKGTMWGYINNKGEFVIKPVYDNAFDFQSNELAIVSKNNYWGIINKQGREVVPFKYDSISEFSEGRAVVIDKEGFKVIDERGTVITNKAYNYIGSYSDGRAVFANANEGGNYIYGYLDLEGKEVIGAKYEEARDFKEGKAIVKIKEGQYALVDRNGNVINTYNHAFVGNLGDGLLPFQNEIAGKYGYIDISGKVVLEPRFSLALPFYRDRAIVNVSEDYINKYGLIDKRGDYIIKPEYNDINDLGEDRYAVGKAIRPEEPFVGSIYAIACVYGKFFTNFIYNTVASYKNGVASASNNSYTFFIDKSGNIARNLPMVKGSGTLEIMDGLIRGIVDYRTIYFTKDGKVIWRQNIIIPLNKQYKVLEEKYKPNKDYLVYYPQVMGMDNKDIEKNANDKLKELSGVKPIDENAQLDYTYFGDFNVEFFKKNLLVLEIVGYLFYFGAAHGMPSKAYPHIDLVTGRFYELKDLFKEGSNYVEVLSKIIGDEIKNNPEYSYVWPDQYKGIKPNQPFYTDEENLYIYFEPYEIAPYAAGFPTFKIPYSKIMYIINTEGEFWRAYN</sequence>
<dbReference type="InterPro" id="IPR037126">
    <property type="entry name" value="PdaC/RsiV-like_sf"/>
</dbReference>
<dbReference type="PANTHER" id="PTHR37841:SF1">
    <property type="entry name" value="DUF3298 DOMAIN-CONTAINING PROTEIN"/>
    <property type="match status" value="1"/>
</dbReference>
<dbReference type="Pfam" id="PF14903">
    <property type="entry name" value="WG_beta_rep"/>
    <property type="match status" value="5"/>
</dbReference>
<feature type="domain" description="DUF3298" evidence="1">
    <location>
        <begin position="534"/>
        <end position="609"/>
    </location>
</feature>
<protein>
    <recommendedName>
        <fullName evidence="1">DUF3298 domain-containing protein</fullName>
    </recommendedName>
</protein>
<comment type="caution">
    <text evidence="2">The sequence shown here is derived from an EMBL/GenBank/DDBJ whole genome shotgun (WGS) entry which is preliminary data.</text>
</comment>
<dbReference type="PANTHER" id="PTHR37841">
    <property type="entry name" value="GLR2918 PROTEIN"/>
    <property type="match status" value="1"/>
</dbReference>
<evidence type="ECO:0000313" key="2">
    <source>
        <dbReference type="EMBL" id="GAA0719572.1"/>
    </source>
</evidence>
<organism evidence="2 3">
    <name type="scientific">Clostridium malenominatum</name>
    <dbReference type="NCBI Taxonomy" id="1539"/>
    <lineage>
        <taxon>Bacteria</taxon>
        <taxon>Bacillati</taxon>
        <taxon>Bacillota</taxon>
        <taxon>Clostridia</taxon>
        <taxon>Eubacteriales</taxon>
        <taxon>Clostridiaceae</taxon>
        <taxon>Clostridium</taxon>
    </lineage>
</organism>
<evidence type="ECO:0000259" key="1">
    <source>
        <dbReference type="Pfam" id="PF11738"/>
    </source>
</evidence>
<reference evidence="3" key="1">
    <citation type="journal article" date="2019" name="Int. J. Syst. Evol. Microbiol.">
        <title>The Global Catalogue of Microorganisms (GCM) 10K type strain sequencing project: providing services to taxonomists for standard genome sequencing and annotation.</title>
        <authorList>
            <consortium name="The Broad Institute Genomics Platform"/>
            <consortium name="The Broad Institute Genome Sequencing Center for Infectious Disease"/>
            <person name="Wu L."/>
            <person name="Ma J."/>
        </authorList>
    </citation>
    <scope>NUCLEOTIDE SEQUENCE [LARGE SCALE GENOMIC DNA]</scope>
    <source>
        <strain evidence="3">JCM 1405</strain>
    </source>
</reference>
<proteinExistence type="predicted"/>
<evidence type="ECO:0000313" key="3">
    <source>
        <dbReference type="Proteomes" id="UP001500339"/>
    </source>
</evidence>
<dbReference type="Pfam" id="PF11738">
    <property type="entry name" value="DUF3298"/>
    <property type="match status" value="1"/>
</dbReference>
<dbReference type="EMBL" id="BAAACF010000001">
    <property type="protein sequence ID" value="GAA0719572.1"/>
    <property type="molecule type" value="Genomic_DNA"/>
</dbReference>
<dbReference type="Gene3D" id="3.30.565.40">
    <property type="entry name" value="Fervidobacterium nodosum Rt17-B1 like"/>
    <property type="match status" value="1"/>
</dbReference>
<name>A0ABP3U0H5_9CLOT</name>
<dbReference type="RefSeq" id="WP_343766875.1">
    <property type="nucleotide sequence ID" value="NZ_BAAACF010000001.1"/>
</dbReference>
<keyword evidence="3" id="KW-1185">Reference proteome</keyword>
<accession>A0ABP3U0H5</accession>
<dbReference type="InterPro" id="IPR032774">
    <property type="entry name" value="WG_beta_rep"/>
</dbReference>
<gene>
    <name evidence="2" type="ORF">GCM10008905_07800</name>
</gene>
<dbReference type="Gene3D" id="3.90.640.20">
    <property type="entry name" value="Heat-shock cognate protein, ATPase"/>
    <property type="match status" value="1"/>
</dbReference>
<dbReference type="Proteomes" id="UP001500339">
    <property type="component" value="Unassembled WGS sequence"/>
</dbReference>